<dbReference type="GO" id="GO:0016020">
    <property type="term" value="C:membrane"/>
    <property type="evidence" value="ECO:0007669"/>
    <property type="project" value="UniProtKB-SubCell"/>
</dbReference>
<sequence>MRIRAYHRHNIQRNSIYLSLLLTAHLIFSFCFTAPILFTFVGIRVSKTTTTSGDAAWMLAVSLLWFLAEAARIYLGNVSNKKMRFPELISFTCITVVPQIVLISVYYGMVKERTPYEYGACVTQIILLVLEFLFAARLMLRLGRNNTIDFYVYLGQNRYLSPQY</sequence>
<evidence type="ECO:0000313" key="6">
    <source>
        <dbReference type="EMBL" id="CAD2213029.1"/>
    </source>
</evidence>
<proteinExistence type="predicted"/>
<evidence type="ECO:0000256" key="3">
    <source>
        <dbReference type="ARBA" id="ARBA00022989"/>
    </source>
</evidence>
<evidence type="ECO:0000256" key="5">
    <source>
        <dbReference type="SAM" id="Phobius"/>
    </source>
</evidence>
<protein>
    <submittedName>
        <fullName evidence="6">Predicted membrane protein, putative</fullName>
    </submittedName>
</protein>
<dbReference type="OrthoDB" id="311720at2759"/>
<dbReference type="InterPro" id="IPR019184">
    <property type="entry name" value="Uncharacterised_TM-17"/>
</dbReference>
<keyword evidence="2 5" id="KW-0812">Transmembrane</keyword>
<organism evidence="6 7">
    <name type="scientific">Angomonas deanei</name>
    <dbReference type="NCBI Taxonomy" id="59799"/>
    <lineage>
        <taxon>Eukaryota</taxon>
        <taxon>Discoba</taxon>
        <taxon>Euglenozoa</taxon>
        <taxon>Kinetoplastea</taxon>
        <taxon>Metakinetoplastina</taxon>
        <taxon>Trypanosomatida</taxon>
        <taxon>Trypanosomatidae</taxon>
        <taxon>Strigomonadinae</taxon>
        <taxon>Angomonas</taxon>
    </lineage>
</organism>
<feature type="transmembrane region" description="Helical" evidence="5">
    <location>
        <begin position="55"/>
        <end position="75"/>
    </location>
</feature>
<name>S9V5Z2_9TRYP</name>
<gene>
    <name evidence="6" type="ORF">ADEAN_000046500</name>
</gene>
<evidence type="ECO:0000256" key="1">
    <source>
        <dbReference type="ARBA" id="ARBA00004141"/>
    </source>
</evidence>
<keyword evidence="7" id="KW-1185">Reference proteome</keyword>
<evidence type="ECO:0000256" key="2">
    <source>
        <dbReference type="ARBA" id="ARBA00022692"/>
    </source>
</evidence>
<dbReference type="Proteomes" id="UP000515908">
    <property type="component" value="Chromosome 01"/>
</dbReference>
<accession>S9V5Z2</accession>
<dbReference type="AlphaFoldDB" id="S9V5Z2"/>
<comment type="subcellular location">
    <subcellularLocation>
        <location evidence="1">Membrane</location>
        <topology evidence="1">Multi-pass membrane protein</topology>
    </subcellularLocation>
</comment>
<feature type="transmembrane region" description="Helical" evidence="5">
    <location>
        <begin position="20"/>
        <end position="43"/>
    </location>
</feature>
<reference evidence="6 7" key="1">
    <citation type="submission" date="2020-08" db="EMBL/GenBank/DDBJ databases">
        <authorList>
            <person name="Newling K."/>
            <person name="Davey J."/>
            <person name="Forrester S."/>
        </authorList>
    </citation>
    <scope>NUCLEOTIDE SEQUENCE [LARGE SCALE GENOMIC DNA]</scope>
    <source>
        <strain evidence="7">Crithidia deanei Carvalho (ATCC PRA-265)</strain>
    </source>
</reference>
<keyword evidence="4 5" id="KW-0472">Membrane</keyword>
<evidence type="ECO:0000256" key="4">
    <source>
        <dbReference type="ARBA" id="ARBA00023136"/>
    </source>
</evidence>
<feature type="transmembrane region" description="Helical" evidence="5">
    <location>
        <begin position="87"/>
        <end position="109"/>
    </location>
</feature>
<dbReference type="EMBL" id="LR877145">
    <property type="protein sequence ID" value="CAD2213029.1"/>
    <property type="molecule type" value="Genomic_DNA"/>
</dbReference>
<keyword evidence="3 5" id="KW-1133">Transmembrane helix</keyword>
<dbReference type="VEuPathDB" id="TriTrypDB:ADEAN_000046500"/>
<dbReference type="Pfam" id="PF09799">
    <property type="entry name" value="Transmemb_17"/>
    <property type="match status" value="1"/>
</dbReference>
<evidence type="ECO:0000313" key="7">
    <source>
        <dbReference type="Proteomes" id="UP000515908"/>
    </source>
</evidence>
<feature type="transmembrane region" description="Helical" evidence="5">
    <location>
        <begin position="115"/>
        <end position="136"/>
    </location>
</feature>